<evidence type="ECO:0000256" key="42">
    <source>
        <dbReference type="ARBA" id="ARBA00049109"/>
    </source>
</evidence>
<dbReference type="InterPro" id="IPR001227">
    <property type="entry name" value="Ac_transferase_dom_sf"/>
</dbReference>
<comment type="catalytic activity">
    <reaction evidence="46">
        <text>3-oxooctanoyl-[ACP] + NADPH + H(+) = (3R)-hydroxyoctanoyl-[ACP] + NADP(+)</text>
        <dbReference type="Rhea" id="RHEA:41840"/>
        <dbReference type="Rhea" id="RHEA-COMP:9633"/>
        <dbReference type="Rhea" id="RHEA-COMP:9634"/>
        <dbReference type="ChEBI" id="CHEBI:15378"/>
        <dbReference type="ChEBI" id="CHEBI:57783"/>
        <dbReference type="ChEBI" id="CHEBI:58349"/>
        <dbReference type="ChEBI" id="CHEBI:78460"/>
        <dbReference type="ChEBI" id="CHEBI:78461"/>
    </reaction>
    <physiologicalReaction direction="left-to-right" evidence="46">
        <dbReference type="Rhea" id="RHEA:41841"/>
    </physiologicalReaction>
</comment>
<feature type="region of interest" description="C-terminal hotdog fold" evidence="50">
    <location>
        <begin position="961"/>
        <end position="1090"/>
    </location>
</feature>
<dbReference type="Gene3D" id="3.40.47.10">
    <property type="match status" value="1"/>
</dbReference>
<comment type="catalytic activity">
    <reaction evidence="48">
        <text>(2E)-decenoyl-[ACP] + NADPH + H(+) = decanoyl-[ACP] + NADP(+)</text>
        <dbReference type="Rhea" id="RHEA:41864"/>
        <dbReference type="Rhea" id="RHEA-COMP:9639"/>
        <dbReference type="Rhea" id="RHEA-COMP:9640"/>
        <dbReference type="ChEBI" id="CHEBI:15378"/>
        <dbReference type="ChEBI" id="CHEBI:57783"/>
        <dbReference type="ChEBI" id="CHEBI:58349"/>
        <dbReference type="ChEBI" id="CHEBI:78467"/>
        <dbReference type="ChEBI" id="CHEBI:78468"/>
    </reaction>
    <physiologicalReaction direction="left-to-right" evidence="48">
        <dbReference type="Rhea" id="RHEA:41865"/>
    </physiologicalReaction>
</comment>
<comment type="catalytic activity">
    <reaction evidence="18">
        <text>(3R)-hydroxybutanoyl-[ACP] = (2E)-butenoyl-[ACP] + H2O</text>
        <dbReference type="Rhea" id="RHEA:41808"/>
        <dbReference type="Rhea" id="RHEA-COMP:9626"/>
        <dbReference type="Rhea" id="RHEA-COMP:9627"/>
        <dbReference type="ChEBI" id="CHEBI:15377"/>
        <dbReference type="ChEBI" id="CHEBI:78451"/>
        <dbReference type="ChEBI" id="CHEBI:78453"/>
    </reaction>
    <physiologicalReaction direction="left-to-right" evidence="18">
        <dbReference type="Rhea" id="RHEA:41809"/>
    </physiologicalReaction>
</comment>
<dbReference type="GO" id="GO:0031177">
    <property type="term" value="F:phosphopantetheine binding"/>
    <property type="evidence" value="ECO:0007669"/>
    <property type="project" value="InterPro"/>
</dbReference>
<evidence type="ECO:0000256" key="24">
    <source>
        <dbReference type="ARBA" id="ARBA00047451"/>
    </source>
</evidence>
<evidence type="ECO:0000256" key="17">
    <source>
        <dbReference type="ARBA" id="ARBA00023401"/>
    </source>
</evidence>
<evidence type="ECO:0000256" key="7">
    <source>
        <dbReference type="ARBA" id="ARBA00022898"/>
    </source>
</evidence>
<comment type="catalytic activity">
    <reaction evidence="15">
        <text>(3R)-hydroxytetradecanoyl-[ACP] = (2E)-tetradecenoyl-[ACP] + H2O</text>
        <dbReference type="Rhea" id="RHEA:41892"/>
        <dbReference type="Rhea" id="RHEA-COMP:9646"/>
        <dbReference type="Rhea" id="RHEA-COMP:9647"/>
        <dbReference type="ChEBI" id="CHEBI:15377"/>
        <dbReference type="ChEBI" id="CHEBI:78474"/>
        <dbReference type="ChEBI" id="CHEBI:78475"/>
    </reaction>
    <physiologicalReaction direction="left-to-right" evidence="15">
        <dbReference type="Rhea" id="RHEA:41893"/>
    </physiologicalReaction>
</comment>
<dbReference type="Pfam" id="PF00975">
    <property type="entry name" value="Thioesterase"/>
    <property type="match status" value="1"/>
</dbReference>
<evidence type="ECO:0000256" key="49">
    <source>
        <dbReference type="ARBA" id="ARBA00049533"/>
    </source>
</evidence>
<dbReference type="EMBL" id="OU896709">
    <property type="protein sequence ID" value="CAG9820290.1"/>
    <property type="molecule type" value="Genomic_DNA"/>
</dbReference>
<evidence type="ECO:0000256" key="32">
    <source>
        <dbReference type="ARBA" id="ARBA00048281"/>
    </source>
</evidence>
<comment type="catalytic activity">
    <reaction evidence="17">
        <text>(3R)-hydroxyhexadecanoyl-[ACP] = (2E)-hexadecenoyl-[ACP] + H2O</text>
        <dbReference type="Rhea" id="RHEA:41908"/>
        <dbReference type="Rhea" id="RHEA-COMP:9650"/>
        <dbReference type="Rhea" id="RHEA-COMP:9651"/>
        <dbReference type="ChEBI" id="CHEBI:15377"/>
        <dbReference type="ChEBI" id="CHEBI:78480"/>
        <dbReference type="ChEBI" id="CHEBI:78481"/>
    </reaction>
    <physiologicalReaction direction="left-to-right" evidence="17">
        <dbReference type="Rhea" id="RHEA:41909"/>
    </physiologicalReaction>
</comment>
<dbReference type="Pfam" id="PF00550">
    <property type="entry name" value="PP-binding"/>
    <property type="match status" value="1"/>
</dbReference>
<evidence type="ECO:0000256" key="14">
    <source>
        <dbReference type="ARBA" id="ARBA00023394"/>
    </source>
</evidence>
<evidence type="ECO:0000256" key="6">
    <source>
        <dbReference type="ARBA" id="ARBA00022857"/>
    </source>
</evidence>
<comment type="catalytic activity">
    <reaction evidence="37">
        <text>a 2,3-saturated acyl-[ACP] + NADP(+) = a (2E)-enoyl-[ACP] + NADPH + H(+)</text>
        <dbReference type="Rhea" id="RHEA:22564"/>
        <dbReference type="Rhea" id="RHEA-COMP:9925"/>
        <dbReference type="Rhea" id="RHEA-COMP:9926"/>
        <dbReference type="ChEBI" id="CHEBI:15378"/>
        <dbReference type="ChEBI" id="CHEBI:57783"/>
        <dbReference type="ChEBI" id="CHEBI:58349"/>
        <dbReference type="ChEBI" id="CHEBI:78784"/>
        <dbReference type="ChEBI" id="CHEBI:78785"/>
        <dbReference type="EC" id="1.3.1.39"/>
    </reaction>
    <physiologicalReaction direction="right-to-left" evidence="37">
        <dbReference type="Rhea" id="RHEA:22566"/>
    </physiologicalReaction>
</comment>
<evidence type="ECO:0000256" key="4">
    <source>
        <dbReference type="ARBA" id="ARBA00022679"/>
    </source>
</evidence>
<dbReference type="GO" id="GO:0004315">
    <property type="term" value="F:3-oxoacyl-[acyl-carrier-protein] synthase activity"/>
    <property type="evidence" value="ECO:0007669"/>
    <property type="project" value="UniProtKB-EC"/>
</dbReference>
<evidence type="ECO:0000256" key="44">
    <source>
        <dbReference type="ARBA" id="ARBA00049263"/>
    </source>
</evidence>
<evidence type="ECO:0000256" key="33">
    <source>
        <dbReference type="ARBA" id="ARBA00048289"/>
    </source>
</evidence>
<dbReference type="SUPFAM" id="SSF50129">
    <property type="entry name" value="GroES-like"/>
    <property type="match status" value="1"/>
</dbReference>
<comment type="catalytic activity">
    <reaction evidence="11">
        <text>(3R)-hydroxydodecanoyl-[ACP] = (2E)-dodecenoyl-[ACP] + H2O</text>
        <dbReference type="Rhea" id="RHEA:41876"/>
        <dbReference type="Rhea" id="RHEA-COMP:9642"/>
        <dbReference type="Rhea" id="RHEA-COMP:9643"/>
        <dbReference type="ChEBI" id="CHEBI:15377"/>
        <dbReference type="ChEBI" id="CHEBI:78470"/>
        <dbReference type="ChEBI" id="CHEBI:78472"/>
    </reaction>
    <physiologicalReaction direction="left-to-right" evidence="11">
        <dbReference type="Rhea" id="RHEA:41877"/>
    </physiologicalReaction>
</comment>
<dbReference type="GO" id="GO:0141148">
    <property type="term" value="F:enoyl-[acyl-carrier-protein] reductase (NADPH) activity"/>
    <property type="evidence" value="ECO:0007669"/>
    <property type="project" value="UniProtKB-EC"/>
</dbReference>
<comment type="catalytic activity">
    <reaction evidence="28">
        <text>(2E)-hexenoyl-[ACP] + NADPH + H(+) = hexanoyl-[ACP] + NADP(+)</text>
        <dbReference type="Rhea" id="RHEA:41832"/>
        <dbReference type="Rhea" id="RHEA-COMP:9631"/>
        <dbReference type="Rhea" id="RHEA-COMP:9632"/>
        <dbReference type="ChEBI" id="CHEBI:15378"/>
        <dbReference type="ChEBI" id="CHEBI:57783"/>
        <dbReference type="ChEBI" id="CHEBI:58349"/>
        <dbReference type="ChEBI" id="CHEBI:78458"/>
        <dbReference type="ChEBI" id="CHEBI:78459"/>
    </reaction>
    <physiologicalReaction direction="left-to-right" evidence="28">
        <dbReference type="Rhea" id="RHEA:41833"/>
    </physiologicalReaction>
</comment>
<proteinExistence type="predicted"/>
<evidence type="ECO:0000256" key="34">
    <source>
        <dbReference type="ARBA" id="ARBA00048420"/>
    </source>
</evidence>
<reference evidence="54" key="1">
    <citation type="submission" date="2022-01" db="EMBL/GenBank/DDBJ databases">
        <authorList>
            <person name="King R."/>
        </authorList>
    </citation>
    <scope>NUCLEOTIDE SEQUENCE</scope>
</reference>
<dbReference type="InterPro" id="IPR016039">
    <property type="entry name" value="Thiolase-like"/>
</dbReference>
<dbReference type="Proteomes" id="UP001153737">
    <property type="component" value="Chromosome 3"/>
</dbReference>
<evidence type="ECO:0000256" key="18">
    <source>
        <dbReference type="ARBA" id="ARBA00023402"/>
    </source>
</evidence>
<keyword evidence="6" id="KW-0521">NADP</keyword>
<organism evidence="54 55">
    <name type="scientific">Phaedon cochleariae</name>
    <name type="common">Mustard beetle</name>
    <dbReference type="NCBI Taxonomy" id="80249"/>
    <lineage>
        <taxon>Eukaryota</taxon>
        <taxon>Metazoa</taxon>
        <taxon>Ecdysozoa</taxon>
        <taxon>Arthropoda</taxon>
        <taxon>Hexapoda</taxon>
        <taxon>Insecta</taxon>
        <taxon>Pterygota</taxon>
        <taxon>Neoptera</taxon>
        <taxon>Endopterygota</taxon>
        <taxon>Coleoptera</taxon>
        <taxon>Polyphaga</taxon>
        <taxon>Cucujiformia</taxon>
        <taxon>Chrysomeloidea</taxon>
        <taxon>Chrysomelidae</taxon>
        <taxon>Chrysomelinae</taxon>
        <taxon>Chrysomelini</taxon>
        <taxon>Phaedon</taxon>
    </lineage>
</organism>
<evidence type="ECO:0000256" key="1">
    <source>
        <dbReference type="ARBA" id="ARBA00005189"/>
    </source>
</evidence>
<dbReference type="Pfam" id="PF00109">
    <property type="entry name" value="ketoacyl-synt"/>
    <property type="match status" value="1"/>
</dbReference>
<evidence type="ECO:0000256" key="22">
    <source>
        <dbReference type="ARBA" id="ARBA00047400"/>
    </source>
</evidence>
<comment type="catalytic activity">
    <reaction evidence="35">
        <text>a fatty acyl-[ACP] + malonyl-[ACP] + H(+) = a 3-oxoacyl-[ACP] + holo-[ACP] + CO2</text>
        <dbReference type="Rhea" id="RHEA:22836"/>
        <dbReference type="Rhea" id="RHEA-COMP:9623"/>
        <dbReference type="Rhea" id="RHEA-COMP:9685"/>
        <dbReference type="Rhea" id="RHEA-COMP:9916"/>
        <dbReference type="Rhea" id="RHEA-COMP:14125"/>
        <dbReference type="ChEBI" id="CHEBI:15378"/>
        <dbReference type="ChEBI" id="CHEBI:16526"/>
        <dbReference type="ChEBI" id="CHEBI:64479"/>
        <dbReference type="ChEBI" id="CHEBI:78449"/>
        <dbReference type="ChEBI" id="CHEBI:78776"/>
        <dbReference type="ChEBI" id="CHEBI:138651"/>
        <dbReference type="EC" id="2.3.1.41"/>
    </reaction>
    <physiologicalReaction direction="left-to-right" evidence="35">
        <dbReference type="Rhea" id="RHEA:22837"/>
    </physiologicalReaction>
</comment>
<comment type="catalytic activity">
    <reaction evidence="25">
        <text>(2E)-butenoyl-[ACP] + NADPH + H(+) = butanoyl-[ACP] + NADP(+)</text>
        <dbReference type="Rhea" id="RHEA:41812"/>
        <dbReference type="Rhea" id="RHEA-COMP:9627"/>
        <dbReference type="Rhea" id="RHEA-COMP:9628"/>
        <dbReference type="ChEBI" id="CHEBI:15378"/>
        <dbReference type="ChEBI" id="CHEBI:57783"/>
        <dbReference type="ChEBI" id="CHEBI:58349"/>
        <dbReference type="ChEBI" id="CHEBI:78453"/>
        <dbReference type="ChEBI" id="CHEBI:78454"/>
    </reaction>
    <physiologicalReaction direction="left-to-right" evidence="25">
        <dbReference type="Rhea" id="RHEA:41813"/>
    </physiologicalReaction>
</comment>
<evidence type="ECO:0000256" key="38">
    <source>
        <dbReference type="ARBA" id="ARBA00048691"/>
    </source>
</evidence>
<evidence type="ECO:0000256" key="48">
    <source>
        <dbReference type="ARBA" id="ARBA00049521"/>
    </source>
</evidence>
<dbReference type="SUPFAM" id="SSF51735">
    <property type="entry name" value="NAD(P)-binding Rossmann-fold domains"/>
    <property type="match status" value="2"/>
</dbReference>
<comment type="catalytic activity">
    <reaction evidence="10">
        <text>(3R)-hydroxyoctanoyl-[ACP] = (2E)-octenoyl-[ACP] + H2O</text>
        <dbReference type="Rhea" id="RHEA:41844"/>
        <dbReference type="Rhea" id="RHEA-COMP:9634"/>
        <dbReference type="Rhea" id="RHEA-COMP:9635"/>
        <dbReference type="ChEBI" id="CHEBI:15377"/>
        <dbReference type="ChEBI" id="CHEBI:78461"/>
        <dbReference type="ChEBI" id="CHEBI:78462"/>
    </reaction>
    <physiologicalReaction direction="left-to-right" evidence="10">
        <dbReference type="Rhea" id="RHEA:41845"/>
    </physiologicalReaction>
</comment>
<feature type="domain" description="Ketosynthase family 3 (KS3)" evidence="52">
    <location>
        <begin position="34"/>
        <end position="440"/>
    </location>
</feature>
<comment type="catalytic activity">
    <reaction evidence="13">
        <text>(3R)-hydroxydecanoyl-[ACP] = (2E)-decenoyl-[ACP] + H2O</text>
        <dbReference type="Rhea" id="RHEA:41860"/>
        <dbReference type="Rhea" id="RHEA-COMP:9638"/>
        <dbReference type="Rhea" id="RHEA-COMP:9639"/>
        <dbReference type="ChEBI" id="CHEBI:15377"/>
        <dbReference type="ChEBI" id="CHEBI:78466"/>
        <dbReference type="ChEBI" id="CHEBI:78467"/>
    </reaction>
    <physiologicalReaction direction="left-to-right" evidence="13">
        <dbReference type="Rhea" id="RHEA:41861"/>
    </physiologicalReaction>
</comment>
<comment type="catalytic activity">
    <reaction evidence="29">
        <text>3-oxobutanoyl-[ACP] + NADPH + H(+) = (3R)-hydroxybutanoyl-[ACP] + NADP(+)</text>
        <dbReference type="Rhea" id="RHEA:41804"/>
        <dbReference type="Rhea" id="RHEA-COMP:9625"/>
        <dbReference type="Rhea" id="RHEA-COMP:9626"/>
        <dbReference type="ChEBI" id="CHEBI:15378"/>
        <dbReference type="ChEBI" id="CHEBI:57783"/>
        <dbReference type="ChEBI" id="CHEBI:58349"/>
        <dbReference type="ChEBI" id="CHEBI:78450"/>
        <dbReference type="ChEBI" id="CHEBI:78451"/>
    </reaction>
    <physiologicalReaction direction="left-to-right" evidence="29">
        <dbReference type="Rhea" id="RHEA:41805"/>
    </physiologicalReaction>
</comment>
<dbReference type="InterPro" id="IPR011032">
    <property type="entry name" value="GroES-like_sf"/>
</dbReference>
<dbReference type="Gene3D" id="3.10.129.110">
    <property type="entry name" value="Polyketide synthase dehydratase"/>
    <property type="match status" value="1"/>
</dbReference>
<dbReference type="OrthoDB" id="329835at2759"/>
<evidence type="ECO:0000259" key="51">
    <source>
        <dbReference type="PROSITE" id="PS50075"/>
    </source>
</evidence>
<comment type="catalytic activity">
    <reaction evidence="21">
        <text>hexanoyl-[ACP] + malonyl-[ACP] + H(+) = 3-oxooctanoyl-[ACP] + holo-[ACP] + CO2</text>
        <dbReference type="Rhea" id="RHEA:41836"/>
        <dbReference type="Rhea" id="RHEA-COMP:9623"/>
        <dbReference type="Rhea" id="RHEA-COMP:9632"/>
        <dbReference type="Rhea" id="RHEA-COMP:9633"/>
        <dbReference type="Rhea" id="RHEA-COMP:9685"/>
        <dbReference type="ChEBI" id="CHEBI:15378"/>
        <dbReference type="ChEBI" id="CHEBI:16526"/>
        <dbReference type="ChEBI" id="CHEBI:64479"/>
        <dbReference type="ChEBI" id="CHEBI:78449"/>
        <dbReference type="ChEBI" id="CHEBI:78459"/>
        <dbReference type="ChEBI" id="CHEBI:78460"/>
    </reaction>
    <physiologicalReaction direction="left-to-right" evidence="21">
        <dbReference type="Rhea" id="RHEA:41837"/>
    </physiologicalReaction>
</comment>
<dbReference type="CDD" id="cd05195">
    <property type="entry name" value="enoyl_red"/>
    <property type="match status" value="1"/>
</dbReference>
<comment type="catalytic activity">
    <reaction evidence="43">
        <text>(2E)-tetradecenoyl-[ACP] + NADPH + H(+) = tetradecanoyl-[ACP] + NADP(+)</text>
        <dbReference type="Rhea" id="RHEA:41896"/>
        <dbReference type="Rhea" id="RHEA-COMP:9647"/>
        <dbReference type="Rhea" id="RHEA-COMP:9648"/>
        <dbReference type="ChEBI" id="CHEBI:15378"/>
        <dbReference type="ChEBI" id="CHEBI:57783"/>
        <dbReference type="ChEBI" id="CHEBI:58349"/>
        <dbReference type="ChEBI" id="CHEBI:78475"/>
        <dbReference type="ChEBI" id="CHEBI:78477"/>
    </reaction>
    <physiologicalReaction direction="left-to-right" evidence="43">
        <dbReference type="Rhea" id="RHEA:41897"/>
    </physiologicalReaction>
</comment>
<comment type="catalytic activity">
    <reaction evidence="31">
        <text>hexadecanoyl-[ACP] + malonyl-[ACP] + H(+) = 3-oxooctadecanoyl-[ACP] + holo-[ACP] + CO2</text>
        <dbReference type="Rhea" id="RHEA:41916"/>
        <dbReference type="Rhea" id="RHEA-COMP:9623"/>
        <dbReference type="Rhea" id="RHEA-COMP:9652"/>
        <dbReference type="Rhea" id="RHEA-COMP:9653"/>
        <dbReference type="Rhea" id="RHEA-COMP:9685"/>
        <dbReference type="ChEBI" id="CHEBI:15378"/>
        <dbReference type="ChEBI" id="CHEBI:16526"/>
        <dbReference type="ChEBI" id="CHEBI:64479"/>
        <dbReference type="ChEBI" id="CHEBI:78449"/>
        <dbReference type="ChEBI" id="CHEBI:78483"/>
        <dbReference type="ChEBI" id="CHEBI:78487"/>
    </reaction>
    <physiologicalReaction direction="left-to-right" evidence="31">
        <dbReference type="Rhea" id="RHEA:41917"/>
    </physiologicalReaction>
</comment>
<comment type="catalytic activity">
    <reaction evidence="22">
        <text>a (3R)-hydroxyacyl-[ACP] + NADP(+) = a 3-oxoacyl-[ACP] + NADPH + H(+)</text>
        <dbReference type="Rhea" id="RHEA:17397"/>
        <dbReference type="Rhea" id="RHEA-COMP:9916"/>
        <dbReference type="Rhea" id="RHEA-COMP:9945"/>
        <dbReference type="ChEBI" id="CHEBI:15378"/>
        <dbReference type="ChEBI" id="CHEBI:57783"/>
        <dbReference type="ChEBI" id="CHEBI:58349"/>
        <dbReference type="ChEBI" id="CHEBI:78776"/>
        <dbReference type="ChEBI" id="CHEBI:78827"/>
        <dbReference type="EC" id="1.1.1.100"/>
    </reaction>
    <physiologicalReaction direction="right-to-left" evidence="22">
        <dbReference type="Rhea" id="RHEA:17399"/>
    </physiologicalReaction>
</comment>
<dbReference type="SMART" id="SM00829">
    <property type="entry name" value="PKS_ER"/>
    <property type="match status" value="1"/>
</dbReference>
<dbReference type="Gene3D" id="1.10.1200.10">
    <property type="entry name" value="ACP-like"/>
    <property type="match status" value="1"/>
</dbReference>
<dbReference type="PROSITE" id="PS52004">
    <property type="entry name" value="KS3_2"/>
    <property type="match status" value="1"/>
</dbReference>
<comment type="catalytic activity">
    <reaction evidence="40">
        <text>3-oxotetradecanoyl-[ACP] + NADPH + H(+) = (3R)-hydroxytetradecanoyl-[ACP] + NADP(+)</text>
        <dbReference type="Rhea" id="RHEA:41888"/>
        <dbReference type="Rhea" id="RHEA-COMP:9645"/>
        <dbReference type="Rhea" id="RHEA-COMP:9646"/>
        <dbReference type="ChEBI" id="CHEBI:15378"/>
        <dbReference type="ChEBI" id="CHEBI:57783"/>
        <dbReference type="ChEBI" id="CHEBI:58349"/>
        <dbReference type="ChEBI" id="CHEBI:78473"/>
        <dbReference type="ChEBI" id="CHEBI:78474"/>
    </reaction>
    <physiologicalReaction direction="left-to-right" evidence="40">
        <dbReference type="Rhea" id="RHEA:41889"/>
    </physiologicalReaction>
</comment>
<dbReference type="Pfam" id="PF21149">
    <property type="entry name" value="FAS_pseudo-KR"/>
    <property type="match status" value="1"/>
</dbReference>
<evidence type="ECO:0000256" key="35">
    <source>
        <dbReference type="ARBA" id="ARBA00048506"/>
    </source>
</evidence>
<dbReference type="InterPro" id="IPR020843">
    <property type="entry name" value="ER"/>
</dbReference>
<evidence type="ECO:0000256" key="45">
    <source>
        <dbReference type="ARBA" id="ARBA00049414"/>
    </source>
</evidence>
<keyword evidence="8" id="KW-0007">Acetylation</keyword>
<dbReference type="InterPro" id="IPR049900">
    <property type="entry name" value="PKS_mFAS_DH"/>
</dbReference>
<evidence type="ECO:0000259" key="53">
    <source>
        <dbReference type="PROSITE" id="PS52019"/>
    </source>
</evidence>
<dbReference type="InterPro" id="IPR049391">
    <property type="entry name" value="FAS_pseudo-KR"/>
</dbReference>
<dbReference type="GO" id="GO:0019171">
    <property type="term" value="F:(3R)-hydroxyacyl-[acyl-carrier-protein] dehydratase activity"/>
    <property type="evidence" value="ECO:0007669"/>
    <property type="project" value="UniProtKB-EC"/>
</dbReference>
<evidence type="ECO:0000256" key="29">
    <source>
        <dbReference type="ARBA" id="ARBA00047953"/>
    </source>
</evidence>
<dbReference type="GO" id="GO:0004316">
    <property type="term" value="F:3-oxoacyl-[acyl-carrier-protein] reductase (NADPH) activity"/>
    <property type="evidence" value="ECO:0007669"/>
    <property type="project" value="UniProtKB-EC"/>
</dbReference>
<dbReference type="GO" id="GO:0004313">
    <property type="term" value="F:[acyl-carrier-protein] S-acetyltransferase activity"/>
    <property type="evidence" value="ECO:0007669"/>
    <property type="project" value="UniProtKB-EC"/>
</dbReference>
<comment type="catalytic activity">
    <reaction evidence="16">
        <text>(3R)-hydroxyoctadecanoyl-[ACP] = (2E)-octadecenoyl-[ACP] + H2O</text>
        <dbReference type="Rhea" id="RHEA:41924"/>
        <dbReference type="Rhea" id="RHEA-COMP:9654"/>
        <dbReference type="Rhea" id="RHEA-COMP:9655"/>
        <dbReference type="ChEBI" id="CHEBI:15377"/>
        <dbReference type="ChEBI" id="CHEBI:78488"/>
        <dbReference type="ChEBI" id="CHEBI:78489"/>
    </reaction>
    <physiologicalReaction direction="left-to-right" evidence="16">
        <dbReference type="Rhea" id="RHEA:41925"/>
    </physiologicalReaction>
</comment>
<evidence type="ECO:0000256" key="30">
    <source>
        <dbReference type="ARBA" id="ARBA00047961"/>
    </source>
</evidence>
<dbReference type="Pfam" id="PF00107">
    <property type="entry name" value="ADH_zinc_N"/>
    <property type="match status" value="1"/>
</dbReference>
<comment type="catalytic activity">
    <reaction evidence="44">
        <text>3-oxododecanoyl-[ACP] + NADPH + H(+) = (3R)-hydroxydodecanoyl-[ACP] + NADP(+)</text>
        <dbReference type="Rhea" id="RHEA:41872"/>
        <dbReference type="Rhea" id="RHEA-COMP:9641"/>
        <dbReference type="Rhea" id="RHEA-COMP:9642"/>
        <dbReference type="ChEBI" id="CHEBI:15378"/>
        <dbReference type="ChEBI" id="CHEBI:57783"/>
        <dbReference type="ChEBI" id="CHEBI:58349"/>
        <dbReference type="ChEBI" id="CHEBI:78469"/>
        <dbReference type="ChEBI" id="CHEBI:78470"/>
    </reaction>
    <physiologicalReaction direction="left-to-right" evidence="44">
        <dbReference type="Rhea" id="RHEA:41873"/>
    </physiologicalReaction>
</comment>
<comment type="catalytic activity">
    <reaction evidence="38">
        <text>holo-[ACP] + acetyl-CoA = acetyl-[ACP] + CoA</text>
        <dbReference type="Rhea" id="RHEA:41788"/>
        <dbReference type="Rhea" id="RHEA-COMP:9621"/>
        <dbReference type="Rhea" id="RHEA-COMP:9685"/>
        <dbReference type="ChEBI" id="CHEBI:57287"/>
        <dbReference type="ChEBI" id="CHEBI:57288"/>
        <dbReference type="ChEBI" id="CHEBI:64479"/>
        <dbReference type="ChEBI" id="CHEBI:78446"/>
        <dbReference type="EC" id="2.3.1.38"/>
    </reaction>
    <physiologicalReaction direction="left-to-right" evidence="38">
        <dbReference type="Rhea" id="RHEA:41789"/>
    </physiologicalReaction>
</comment>
<evidence type="ECO:0000256" key="37">
    <source>
        <dbReference type="ARBA" id="ARBA00048650"/>
    </source>
</evidence>
<sequence length="2342" mass="262411">MMGIMDKENDTSNEDREIDYNLLQGKLLSHPPPGEEIVISGISGSFPLTENILEFQENLYEKKIMLTGNSRWDFSHAEIPAATGAVPGAEKFDAGYFGIHERQSHSLDAMGRMVLEKTMEAIFDAGLHPSDFENSKTGVYIGTCFSETEKYSFFDSLNTQNFAYTGAVRSMIAHRVSYFLKLKGPSFVSDTACSSSFYAFEPAFRALRLGEIDTAIVAGANLCLHPFVSLQFARLGVLSKDGVCKAFDEAADGYVRSEVIGVLILQRAKDCKRNYAEIIHVKTNCDGFKPTGITFPSKDSQFALMKEVYEESGVNPASLSYLEAHGTGTGIGDPEECGAIDELLTEGRTTPLLMGSVKSNIGHAEPASGIGSIIKCIIAMENGFIPPNINFNTPNKRIRGIIEGRLKVVTEKTPFEDDRGLIGVNSFGFGGGNCHLLMKSNKKEKVNKGCPTDKLPRLVLISARTNEAVVHMMDDLKNNPLDAEHIRLLHEVYRKNIDNHLYRGFLIVSKYGEICRFSEKYQRHQEVPFYITFGELENWCEIGNDLMDIPIFYDTLQRIQKKLSAKKVDIIGIMKNISEEQKRFQALGSAIVQIGLIDIMKTLDIVPKFHFGYSYGEMLSAYFDDYLSLEETVDCVYEINRCINSINGWSFKNSGDEKKTDKDIGIHPTNGSILENFRLALCSNNITTTRKLLNENLSNIIKPKPTKTKKSIESFATAEYFIEAMSAKISQNFLEGLEKESILLNIGSFPIESDIEGVKSITCFPSGSTNYLVDFLRILGNLYVNGHHPKVASLYPEVKFPVSRGTRMISPHIKWKHDRNWFVPVYNVHQKAMAEQRGSRKVEIQTTDLEWAYADGHVIDGRNLFPATAYLYLVWETLCIIDDMPMNIRDVVFENCKFLRATSLPAKGYVTYYVSINKSSGSFEINEGDYPVVTGKISTFDENINEISKTYRDHGSIDTSKLELTTKDVYKELRLRGYNYKGAFRSIVSCDVQATNALIKWDKNWVTFLDNMLQMKILHADSRLLYVPTYISYLRIPAKAHLEWVLQAYINKDKPTILPVFNNNRTNTISCGEIELKGLIASSIPRRKDLGIPVLERYAFIPNVTTLTLEQSIRVNMQILLENALVYKVKSVEIIDESTKEASIPISPIVKAVFEDQPLIQPILKILTKNQLETSVPVEDKNITEETDNLLVVASNLLERPELLKAVLRSLKDNGFIISREPSDFDPAMLKEHDLHLYTSHKTGTETLVFLRKPTKSKTPFVLKISPADEFSWIPTLKDQLKTKKADDVILYSQNDSTSGILGLVNCLRREPDSTNCRCLFLMDDVEEFNMDSPFYAEQLQKNMAINIHKNGLWGTYRHLLIEDAEKVEREHCFVNTAIRGDLSSLTWFEGPLGNLKTLSCEKKLVHVYYSALNFRDIMTASGRISNDVITGERIEQECVQGFEFSGIDSSGNRVMGMINHGALSTLVQSDNYLTFKVPDGMSLKDAATIPIVYTTVIYSLLLRGNMKRGDSILIHSGTGGVGQAAIRIALYYGCKVYTTVGNEAKRDFLKKTFPQLKDQHIGNSHDLSFEKAVMRDTRGRGVDLVLNSLAEEKLQTSLRCVARGGRFLEIGKFDLANNNLINLRVLRREVTFHGIMLDQFLTATPSLKRQIAEVFEGAMAAGYVKPLDATVFGYDQVEEAFRFMATGKHMGKVLVKIREEENGHGGHQPIAPGFSCKPRYLCDPNKTYIIIGGLGGFGLELADWLVLRGAKKLVLTSRSGVRTGYQKSRIKCWKSYGTEILISQDDITSRDGCRSLIEQAQKLGEVTAVFNLAVVLADALFENQTEENFVTSFGPKPVATQFMDEITRKLCPNLRDFVIFSSVTCGRGNAGQTNYGMANCVMERICERRKQDGFPALAIQWGAIGEVGLVAEMQEKDCELEIGGTLQQRISSCLKVLDGFLANREATIVSSMVVAEKRGASEKAENIVQAVLNILGLNSAKSISHHCSLPELGMDSMTAVEIKQVLERDFEVFLSPKDMRTMTLAKLKKIQEERDHGTKEETVEKENGGLDAFFRISLIEDHQALSQIQLKSGDPKNRQKSLIFPGIDGFVKIFQPMANQIQGEVIGLQYGYNKNCTTIQNIAENLLPVVEEHLSKDDKTFNIIAYSFGSIVALEAAHILESKGYVGNIAVVDGSPVMFKQVLIDLDCFSPESERLLQTIILCNLLALYISSEVISQQKESIYRCESWDERLDVCVRIMGDKSSYDIDYQKSVATGIYDRTRCLMNYTPSYAKVKSKVKLFCATNKSFSYPEEDYGLSGICEHPVEVESFDGSHNSILDNEALGTAIDSWMRKNSKSQIES</sequence>
<comment type="catalytic activity">
    <reaction evidence="26">
        <text>dodecanoyl-[ACP] + malonyl-[ACP] + H(+) = 3-oxotetradecanoyl-[ACP] + holo-[ACP] + CO2</text>
        <dbReference type="Rhea" id="RHEA:41884"/>
        <dbReference type="Rhea" id="RHEA-COMP:9623"/>
        <dbReference type="Rhea" id="RHEA-COMP:9644"/>
        <dbReference type="Rhea" id="RHEA-COMP:9645"/>
        <dbReference type="Rhea" id="RHEA-COMP:9685"/>
        <dbReference type="ChEBI" id="CHEBI:15378"/>
        <dbReference type="ChEBI" id="CHEBI:16526"/>
        <dbReference type="ChEBI" id="CHEBI:64479"/>
        <dbReference type="ChEBI" id="CHEBI:65264"/>
        <dbReference type="ChEBI" id="CHEBI:78449"/>
        <dbReference type="ChEBI" id="CHEBI:78473"/>
    </reaction>
    <physiologicalReaction direction="left-to-right" evidence="26">
        <dbReference type="Rhea" id="RHEA:41885"/>
    </physiologicalReaction>
</comment>
<comment type="catalytic activity">
    <reaction evidence="32">
        <text>(2E)-dodecenoyl-[ACP] + NADPH + H(+) = dodecanoyl-[ACP] + NADP(+)</text>
        <dbReference type="Rhea" id="RHEA:41880"/>
        <dbReference type="Rhea" id="RHEA-COMP:9643"/>
        <dbReference type="Rhea" id="RHEA-COMP:9644"/>
        <dbReference type="ChEBI" id="CHEBI:15378"/>
        <dbReference type="ChEBI" id="CHEBI:57783"/>
        <dbReference type="ChEBI" id="CHEBI:58349"/>
        <dbReference type="ChEBI" id="CHEBI:65264"/>
        <dbReference type="ChEBI" id="CHEBI:78472"/>
    </reaction>
    <physiologicalReaction direction="left-to-right" evidence="32">
        <dbReference type="Rhea" id="RHEA:41881"/>
    </physiologicalReaction>
</comment>
<evidence type="ECO:0000256" key="15">
    <source>
        <dbReference type="ARBA" id="ARBA00023398"/>
    </source>
</evidence>
<evidence type="ECO:0000256" key="11">
    <source>
        <dbReference type="ARBA" id="ARBA00023351"/>
    </source>
</evidence>
<comment type="catalytic activity">
    <reaction evidence="14">
        <text>a (3R)-hydroxyacyl-[ACP] = a (2E)-enoyl-[ACP] + H2O</text>
        <dbReference type="Rhea" id="RHEA:13097"/>
        <dbReference type="Rhea" id="RHEA-COMP:9925"/>
        <dbReference type="Rhea" id="RHEA-COMP:9945"/>
        <dbReference type="ChEBI" id="CHEBI:15377"/>
        <dbReference type="ChEBI" id="CHEBI:78784"/>
        <dbReference type="ChEBI" id="CHEBI:78827"/>
        <dbReference type="EC" id="4.2.1.59"/>
    </reaction>
    <physiologicalReaction direction="left-to-right" evidence="14">
        <dbReference type="Rhea" id="RHEA:13098"/>
    </physiologicalReaction>
</comment>
<evidence type="ECO:0000256" key="36">
    <source>
        <dbReference type="ARBA" id="ARBA00048571"/>
    </source>
</evidence>
<dbReference type="InterPro" id="IPR013149">
    <property type="entry name" value="ADH-like_C"/>
</dbReference>
<comment type="catalytic activity">
    <reaction evidence="20">
        <text>3-oxooctadecanoyl-[ACP] + NADPH + H(+) = (3R)-hydroxyoctadecanoyl-[ACP] + NADP(+)</text>
        <dbReference type="Rhea" id="RHEA:41920"/>
        <dbReference type="Rhea" id="RHEA-COMP:9653"/>
        <dbReference type="Rhea" id="RHEA-COMP:9654"/>
        <dbReference type="ChEBI" id="CHEBI:15378"/>
        <dbReference type="ChEBI" id="CHEBI:57783"/>
        <dbReference type="ChEBI" id="CHEBI:58349"/>
        <dbReference type="ChEBI" id="CHEBI:78487"/>
        <dbReference type="ChEBI" id="CHEBI:78488"/>
    </reaction>
    <physiologicalReaction direction="left-to-right" evidence="20">
        <dbReference type="Rhea" id="RHEA:41921"/>
    </physiologicalReaction>
</comment>
<evidence type="ECO:0000256" key="10">
    <source>
        <dbReference type="ARBA" id="ARBA00023332"/>
    </source>
</evidence>
<comment type="catalytic activity">
    <reaction evidence="36">
        <text>3-oxohexanoyl-[ACP] + NADPH + H(+) = (3R)-hydroxyhexanoyl-[ACP] + NADP(+)</text>
        <dbReference type="Rhea" id="RHEA:41824"/>
        <dbReference type="Rhea" id="RHEA-COMP:9629"/>
        <dbReference type="Rhea" id="RHEA-COMP:9630"/>
        <dbReference type="ChEBI" id="CHEBI:15378"/>
        <dbReference type="ChEBI" id="CHEBI:57783"/>
        <dbReference type="ChEBI" id="CHEBI:58349"/>
        <dbReference type="ChEBI" id="CHEBI:78456"/>
        <dbReference type="ChEBI" id="CHEBI:78457"/>
    </reaction>
    <physiologicalReaction direction="left-to-right" evidence="36">
        <dbReference type="Rhea" id="RHEA:41825"/>
    </physiologicalReaction>
</comment>
<dbReference type="SMART" id="SM00823">
    <property type="entry name" value="PKS_PP"/>
    <property type="match status" value="1"/>
</dbReference>
<dbReference type="PANTHER" id="PTHR43775:SF23">
    <property type="entry name" value="FATTY ACID SYNTHASE 3"/>
    <property type="match status" value="1"/>
</dbReference>
<dbReference type="Pfam" id="PF16197">
    <property type="entry name" value="KAsynt_C_assoc"/>
    <property type="match status" value="1"/>
</dbReference>
<evidence type="ECO:0000256" key="28">
    <source>
        <dbReference type="ARBA" id="ARBA00047897"/>
    </source>
</evidence>
<dbReference type="CDD" id="cd00833">
    <property type="entry name" value="PKS"/>
    <property type="match status" value="1"/>
</dbReference>
<evidence type="ECO:0000256" key="19">
    <source>
        <dbReference type="ARBA" id="ARBA00023442"/>
    </source>
</evidence>
<keyword evidence="55" id="KW-1185">Reference proteome</keyword>
<comment type="pathway">
    <text evidence="1">Lipid metabolism.</text>
</comment>
<keyword evidence="3" id="KW-0597">Phosphoprotein</keyword>
<evidence type="ECO:0000256" key="40">
    <source>
        <dbReference type="ARBA" id="ARBA00048935"/>
    </source>
</evidence>
<evidence type="ECO:0000256" key="31">
    <source>
        <dbReference type="ARBA" id="ARBA00048051"/>
    </source>
</evidence>
<dbReference type="SUPFAM" id="SSF47336">
    <property type="entry name" value="ACP-like"/>
    <property type="match status" value="1"/>
</dbReference>
<evidence type="ECO:0000313" key="55">
    <source>
        <dbReference type="Proteomes" id="UP001153737"/>
    </source>
</evidence>
<comment type="catalytic activity">
    <reaction evidence="24">
        <text>tetradecanoyl-[ACP] + malonyl-[ACP] + H(+) = 3-oxohexadecanoyl-[ACP] + holo-[ACP] + CO2</text>
        <dbReference type="Rhea" id="RHEA:41900"/>
        <dbReference type="Rhea" id="RHEA-COMP:9623"/>
        <dbReference type="Rhea" id="RHEA-COMP:9648"/>
        <dbReference type="Rhea" id="RHEA-COMP:9649"/>
        <dbReference type="Rhea" id="RHEA-COMP:9685"/>
        <dbReference type="ChEBI" id="CHEBI:15378"/>
        <dbReference type="ChEBI" id="CHEBI:16526"/>
        <dbReference type="ChEBI" id="CHEBI:64479"/>
        <dbReference type="ChEBI" id="CHEBI:78449"/>
        <dbReference type="ChEBI" id="CHEBI:78477"/>
        <dbReference type="ChEBI" id="CHEBI:78478"/>
    </reaction>
    <physiologicalReaction direction="left-to-right" evidence="24">
        <dbReference type="Rhea" id="RHEA:41901"/>
    </physiologicalReaction>
</comment>
<evidence type="ECO:0000256" key="13">
    <source>
        <dbReference type="ARBA" id="ARBA00023388"/>
    </source>
</evidence>
<dbReference type="Gene3D" id="3.40.366.10">
    <property type="entry name" value="Malonyl-Coenzyme A Acyl Carrier Protein, domain 2"/>
    <property type="match status" value="1"/>
</dbReference>
<dbReference type="InterPro" id="IPR020841">
    <property type="entry name" value="PKS_Beta-ketoAc_synthase_dom"/>
</dbReference>
<dbReference type="InterPro" id="IPR013968">
    <property type="entry name" value="PKS_KR"/>
</dbReference>
<dbReference type="Gene3D" id="3.30.70.3290">
    <property type="match status" value="2"/>
</dbReference>
<evidence type="ECO:0000256" key="43">
    <source>
        <dbReference type="ARBA" id="ARBA00049171"/>
    </source>
</evidence>
<dbReference type="InterPro" id="IPR032821">
    <property type="entry name" value="PKS_assoc"/>
</dbReference>
<dbReference type="InterPro" id="IPR057326">
    <property type="entry name" value="KR_dom"/>
</dbReference>
<dbReference type="InterPro" id="IPR009081">
    <property type="entry name" value="PP-bd_ACP"/>
</dbReference>
<dbReference type="Gene3D" id="3.40.50.1820">
    <property type="entry name" value="alpha/beta hydrolase"/>
    <property type="match status" value="1"/>
</dbReference>
<evidence type="ECO:0000256" key="16">
    <source>
        <dbReference type="ARBA" id="ARBA00023399"/>
    </source>
</evidence>
<evidence type="ECO:0000256" key="23">
    <source>
        <dbReference type="ARBA" id="ARBA00047440"/>
    </source>
</evidence>
<dbReference type="PANTHER" id="PTHR43775">
    <property type="entry name" value="FATTY ACID SYNTHASE"/>
    <property type="match status" value="1"/>
</dbReference>
<dbReference type="InterPro" id="IPR020806">
    <property type="entry name" value="PKS_PP-bd"/>
</dbReference>
<comment type="catalytic activity">
    <reaction evidence="34">
        <text>(2E)-octenoyl-[ACP] + NADPH + H(+) = octanoyl-[ACP] + NADP(+)</text>
        <dbReference type="Rhea" id="RHEA:41848"/>
        <dbReference type="Rhea" id="RHEA-COMP:9635"/>
        <dbReference type="Rhea" id="RHEA-COMP:9636"/>
        <dbReference type="ChEBI" id="CHEBI:15378"/>
        <dbReference type="ChEBI" id="CHEBI:57783"/>
        <dbReference type="ChEBI" id="CHEBI:58349"/>
        <dbReference type="ChEBI" id="CHEBI:78462"/>
        <dbReference type="ChEBI" id="CHEBI:78463"/>
    </reaction>
    <physiologicalReaction direction="left-to-right" evidence="34">
        <dbReference type="Rhea" id="RHEA:41849"/>
    </physiologicalReaction>
</comment>
<evidence type="ECO:0000256" key="20">
    <source>
        <dbReference type="ARBA" id="ARBA00047300"/>
    </source>
</evidence>
<protein>
    <submittedName>
        <fullName evidence="54">Uncharacterized protein</fullName>
    </submittedName>
</protein>
<comment type="catalytic activity">
    <reaction evidence="23">
        <text>3-oxodecanoyl-[ACP] + NADPH + H(+) = (3R)-hydroxydecanoyl-[ACP] + NADP(+)</text>
        <dbReference type="Rhea" id="RHEA:41856"/>
        <dbReference type="Rhea" id="RHEA-COMP:9637"/>
        <dbReference type="Rhea" id="RHEA-COMP:9638"/>
        <dbReference type="ChEBI" id="CHEBI:15378"/>
        <dbReference type="ChEBI" id="CHEBI:57783"/>
        <dbReference type="ChEBI" id="CHEBI:58349"/>
        <dbReference type="ChEBI" id="CHEBI:78464"/>
        <dbReference type="ChEBI" id="CHEBI:78466"/>
    </reaction>
    <physiologicalReaction direction="left-to-right" evidence="23">
        <dbReference type="Rhea" id="RHEA:41857"/>
    </physiologicalReaction>
</comment>
<dbReference type="SMART" id="SM00822">
    <property type="entry name" value="PKS_KR"/>
    <property type="match status" value="1"/>
</dbReference>
<dbReference type="InterPro" id="IPR042104">
    <property type="entry name" value="PKS_dehydratase_sf"/>
</dbReference>
<comment type="catalytic activity">
    <reaction evidence="12">
        <text>(3R)-hydroxyhexanoyl-[ACP] = (2E)-hexenoyl-[ACP] + H2O</text>
        <dbReference type="Rhea" id="RHEA:41828"/>
        <dbReference type="Rhea" id="RHEA-COMP:9630"/>
        <dbReference type="Rhea" id="RHEA-COMP:9631"/>
        <dbReference type="ChEBI" id="CHEBI:15377"/>
        <dbReference type="ChEBI" id="CHEBI:78457"/>
        <dbReference type="ChEBI" id="CHEBI:78458"/>
    </reaction>
    <physiologicalReaction direction="left-to-right" evidence="12">
        <dbReference type="Rhea" id="RHEA:41829"/>
    </physiologicalReaction>
</comment>
<dbReference type="InterPro" id="IPR050091">
    <property type="entry name" value="PKS_NRPS_Biosynth_Enz"/>
</dbReference>
<gene>
    <name evidence="54" type="ORF">PHAECO_LOCUS6957</name>
</gene>
<evidence type="ECO:0000256" key="2">
    <source>
        <dbReference type="ARBA" id="ARBA00022450"/>
    </source>
</evidence>
<dbReference type="Gene3D" id="3.40.50.720">
    <property type="entry name" value="NAD(P)-binding Rossmann-like Domain"/>
    <property type="match status" value="1"/>
</dbReference>
<dbReference type="InterPro" id="IPR036291">
    <property type="entry name" value="NAD(P)-bd_dom_sf"/>
</dbReference>
<dbReference type="Gene3D" id="3.90.180.10">
    <property type="entry name" value="Medium-chain alcohol dehydrogenases, catalytic domain"/>
    <property type="match status" value="1"/>
</dbReference>
<comment type="catalytic activity">
    <reaction evidence="30">
        <text>acetyl-[ACP] + malonyl-[ACP] + H(+) = 3-oxobutanoyl-[ACP] + holo-[ACP] + CO2</text>
        <dbReference type="Rhea" id="RHEA:41800"/>
        <dbReference type="Rhea" id="RHEA-COMP:9621"/>
        <dbReference type="Rhea" id="RHEA-COMP:9623"/>
        <dbReference type="Rhea" id="RHEA-COMP:9625"/>
        <dbReference type="Rhea" id="RHEA-COMP:9685"/>
        <dbReference type="ChEBI" id="CHEBI:15378"/>
        <dbReference type="ChEBI" id="CHEBI:16526"/>
        <dbReference type="ChEBI" id="CHEBI:64479"/>
        <dbReference type="ChEBI" id="CHEBI:78446"/>
        <dbReference type="ChEBI" id="CHEBI:78449"/>
        <dbReference type="ChEBI" id="CHEBI:78450"/>
    </reaction>
    <physiologicalReaction direction="left-to-right" evidence="30">
        <dbReference type="Rhea" id="RHEA:41801"/>
    </physiologicalReaction>
</comment>
<feature type="domain" description="Carrier" evidence="51">
    <location>
        <begin position="1959"/>
        <end position="2039"/>
    </location>
</feature>
<evidence type="ECO:0000256" key="9">
    <source>
        <dbReference type="ARBA" id="ARBA00023268"/>
    </source>
</evidence>
<evidence type="ECO:0000256" key="8">
    <source>
        <dbReference type="ARBA" id="ARBA00022990"/>
    </source>
</evidence>
<dbReference type="SMART" id="SM00825">
    <property type="entry name" value="PKS_KS"/>
    <property type="match status" value="1"/>
</dbReference>
<dbReference type="Pfam" id="PF02801">
    <property type="entry name" value="Ketoacyl-synt_C"/>
    <property type="match status" value="1"/>
</dbReference>
<feature type="domain" description="PKS/mFAS DH" evidence="53">
    <location>
        <begin position="823"/>
        <end position="1090"/>
    </location>
</feature>
<dbReference type="InterPro" id="IPR029058">
    <property type="entry name" value="AB_hydrolase_fold"/>
</dbReference>
<dbReference type="SUPFAM" id="SSF53474">
    <property type="entry name" value="alpha/beta-Hydrolases"/>
    <property type="match status" value="1"/>
</dbReference>
<dbReference type="GO" id="GO:0004312">
    <property type="term" value="F:fatty acid synthase activity"/>
    <property type="evidence" value="ECO:0007669"/>
    <property type="project" value="TreeGrafter"/>
</dbReference>
<dbReference type="InterPro" id="IPR014031">
    <property type="entry name" value="Ketoacyl_synth_C"/>
</dbReference>
<keyword evidence="2" id="KW-0596">Phosphopantetheine</keyword>
<dbReference type="PROSITE" id="PS50075">
    <property type="entry name" value="CARRIER"/>
    <property type="match status" value="1"/>
</dbReference>
<comment type="catalytic activity">
    <reaction evidence="27">
        <text>(2E)-hexadecenoyl-[ACP] + NADPH + H(+) = hexadecanoyl-[ACP] + NADP(+)</text>
        <dbReference type="Rhea" id="RHEA:41912"/>
        <dbReference type="Rhea" id="RHEA-COMP:9651"/>
        <dbReference type="Rhea" id="RHEA-COMP:9652"/>
        <dbReference type="ChEBI" id="CHEBI:15378"/>
        <dbReference type="ChEBI" id="CHEBI:57783"/>
        <dbReference type="ChEBI" id="CHEBI:58349"/>
        <dbReference type="ChEBI" id="CHEBI:78481"/>
        <dbReference type="ChEBI" id="CHEBI:78483"/>
    </reaction>
    <physiologicalReaction direction="left-to-right" evidence="27">
        <dbReference type="Rhea" id="RHEA:41913"/>
    </physiologicalReaction>
</comment>
<evidence type="ECO:0000256" key="26">
    <source>
        <dbReference type="ARBA" id="ARBA00047578"/>
    </source>
</evidence>
<dbReference type="FunFam" id="3.40.50.720:FF:000209">
    <property type="entry name" value="Polyketide synthase Pks12"/>
    <property type="match status" value="1"/>
</dbReference>
<comment type="catalytic activity">
    <reaction evidence="47">
        <text>butanoyl-[ACP] + malonyl-[ACP] + H(+) = 3-oxohexanoyl-[ACP] + holo-[ACP] + CO2</text>
        <dbReference type="Rhea" id="RHEA:41820"/>
        <dbReference type="Rhea" id="RHEA-COMP:9623"/>
        <dbReference type="Rhea" id="RHEA-COMP:9628"/>
        <dbReference type="Rhea" id="RHEA-COMP:9629"/>
        <dbReference type="Rhea" id="RHEA-COMP:9685"/>
        <dbReference type="ChEBI" id="CHEBI:15378"/>
        <dbReference type="ChEBI" id="CHEBI:16526"/>
        <dbReference type="ChEBI" id="CHEBI:64479"/>
        <dbReference type="ChEBI" id="CHEBI:78449"/>
        <dbReference type="ChEBI" id="CHEBI:78454"/>
        <dbReference type="ChEBI" id="CHEBI:78456"/>
    </reaction>
    <physiologicalReaction direction="left-to-right" evidence="47">
        <dbReference type="Rhea" id="RHEA:41821"/>
    </physiologicalReaction>
</comment>
<reference evidence="54" key="2">
    <citation type="submission" date="2022-10" db="EMBL/GenBank/DDBJ databases">
        <authorList>
            <consortium name="ENA_rothamsted_submissions"/>
            <consortium name="culmorum"/>
            <person name="King R."/>
        </authorList>
    </citation>
    <scope>NUCLEOTIDE SEQUENCE</scope>
</reference>
<comment type="catalytic activity">
    <reaction evidence="42">
        <text>decanoyl-[ACP] + malonyl-[ACP] + H(+) = 3-oxododecanoyl-[ACP] + holo-[ACP] + CO2</text>
        <dbReference type="Rhea" id="RHEA:41868"/>
        <dbReference type="Rhea" id="RHEA-COMP:9623"/>
        <dbReference type="Rhea" id="RHEA-COMP:9640"/>
        <dbReference type="Rhea" id="RHEA-COMP:9641"/>
        <dbReference type="Rhea" id="RHEA-COMP:9685"/>
        <dbReference type="ChEBI" id="CHEBI:15378"/>
        <dbReference type="ChEBI" id="CHEBI:16526"/>
        <dbReference type="ChEBI" id="CHEBI:64479"/>
        <dbReference type="ChEBI" id="CHEBI:78449"/>
        <dbReference type="ChEBI" id="CHEBI:78468"/>
        <dbReference type="ChEBI" id="CHEBI:78469"/>
    </reaction>
    <physiologicalReaction direction="left-to-right" evidence="42">
        <dbReference type="Rhea" id="RHEA:41869"/>
    </physiologicalReaction>
</comment>
<evidence type="ECO:0000259" key="52">
    <source>
        <dbReference type="PROSITE" id="PS52004"/>
    </source>
</evidence>
<dbReference type="InterPro" id="IPR036736">
    <property type="entry name" value="ACP-like_sf"/>
</dbReference>
<dbReference type="GO" id="GO:0006633">
    <property type="term" value="P:fatty acid biosynthetic process"/>
    <property type="evidence" value="ECO:0007669"/>
    <property type="project" value="TreeGrafter"/>
</dbReference>
<evidence type="ECO:0000256" key="3">
    <source>
        <dbReference type="ARBA" id="ARBA00022553"/>
    </source>
</evidence>
<dbReference type="CDD" id="cd08954">
    <property type="entry name" value="KR_1_FAS_SDR_x"/>
    <property type="match status" value="1"/>
</dbReference>
<dbReference type="PROSITE" id="PS52019">
    <property type="entry name" value="PKS_MFAS_DH"/>
    <property type="match status" value="1"/>
</dbReference>
<comment type="catalytic activity">
    <reaction evidence="39">
        <text>hexadecanoyl-[ACP] + H2O = hexadecanoate + holo-[ACP] + H(+)</text>
        <dbReference type="Rhea" id="RHEA:41932"/>
        <dbReference type="Rhea" id="RHEA-COMP:9652"/>
        <dbReference type="Rhea" id="RHEA-COMP:9685"/>
        <dbReference type="ChEBI" id="CHEBI:7896"/>
        <dbReference type="ChEBI" id="CHEBI:15377"/>
        <dbReference type="ChEBI" id="CHEBI:15378"/>
        <dbReference type="ChEBI" id="CHEBI:64479"/>
        <dbReference type="ChEBI" id="CHEBI:78483"/>
        <dbReference type="EC" id="3.1.2.14"/>
    </reaction>
    <physiologicalReaction direction="left-to-right" evidence="39">
        <dbReference type="Rhea" id="RHEA:41933"/>
    </physiologicalReaction>
</comment>
<feature type="active site" description="Proton acceptor; for dehydratase activity" evidence="50">
    <location>
        <position position="857"/>
    </location>
</feature>
<evidence type="ECO:0000256" key="41">
    <source>
        <dbReference type="ARBA" id="ARBA00049019"/>
    </source>
</evidence>
<comment type="catalytic activity">
    <reaction evidence="33">
        <text>tetradecanoyl-[ACP] + H2O = tetradecanoate + holo-[ACP] + H(+)</text>
        <dbReference type="Rhea" id="RHEA:30123"/>
        <dbReference type="Rhea" id="RHEA-COMP:9648"/>
        <dbReference type="Rhea" id="RHEA-COMP:9685"/>
        <dbReference type="ChEBI" id="CHEBI:15377"/>
        <dbReference type="ChEBI" id="CHEBI:15378"/>
        <dbReference type="ChEBI" id="CHEBI:30807"/>
        <dbReference type="ChEBI" id="CHEBI:64479"/>
        <dbReference type="ChEBI" id="CHEBI:78477"/>
        <dbReference type="EC" id="3.1.2.14"/>
    </reaction>
    <physiologicalReaction direction="left-to-right" evidence="33">
        <dbReference type="Rhea" id="RHEA:30124"/>
    </physiologicalReaction>
</comment>
<evidence type="ECO:0000256" key="5">
    <source>
        <dbReference type="ARBA" id="ARBA00022799"/>
    </source>
</evidence>
<evidence type="ECO:0000256" key="46">
    <source>
        <dbReference type="ARBA" id="ARBA00049422"/>
    </source>
</evidence>
<evidence type="ECO:0000256" key="39">
    <source>
        <dbReference type="ARBA" id="ARBA00048704"/>
    </source>
</evidence>
<dbReference type="InterPro" id="IPR001031">
    <property type="entry name" value="Thioesterase"/>
</dbReference>
<evidence type="ECO:0000256" key="50">
    <source>
        <dbReference type="PROSITE-ProRule" id="PRU01363"/>
    </source>
</evidence>
<evidence type="ECO:0000313" key="54">
    <source>
        <dbReference type="EMBL" id="CAG9820290.1"/>
    </source>
</evidence>
<feature type="region of interest" description="N-terminal hotdog fold" evidence="50">
    <location>
        <begin position="823"/>
        <end position="945"/>
    </location>
</feature>
<dbReference type="SUPFAM" id="SSF53901">
    <property type="entry name" value="Thiolase-like"/>
    <property type="match status" value="1"/>
</dbReference>
<dbReference type="GO" id="GO:0016297">
    <property type="term" value="F:fatty acyl-[ACP] hydrolase activity"/>
    <property type="evidence" value="ECO:0007669"/>
    <property type="project" value="UniProtKB-EC"/>
</dbReference>
<evidence type="ECO:0000256" key="47">
    <source>
        <dbReference type="ARBA" id="ARBA00049449"/>
    </source>
</evidence>
<evidence type="ECO:0000256" key="21">
    <source>
        <dbReference type="ARBA" id="ARBA00047394"/>
    </source>
</evidence>
<dbReference type="InterPro" id="IPR014030">
    <property type="entry name" value="Ketoacyl_synth_N"/>
</dbReference>
<evidence type="ECO:0000256" key="12">
    <source>
        <dbReference type="ARBA" id="ARBA00023373"/>
    </source>
</evidence>
<dbReference type="SUPFAM" id="SSF52151">
    <property type="entry name" value="FabD/lysophospholipase-like"/>
    <property type="match status" value="1"/>
</dbReference>
<comment type="function">
    <text evidence="19">Fatty acid synthetase is a multifunctional enzyme that catalyzes the de novo biosynthesis of long-chain saturated fatty acids starting from acetyl-CoA and malonyl-CoA in the presence of NADPH. This multifunctional protein contains 7 catalytic activities and a site for the binding of the prosthetic group 4'-phosphopantetheine of the acyl carrier protein ([ACP]) domain.</text>
</comment>
<dbReference type="InterPro" id="IPR016035">
    <property type="entry name" value="Acyl_Trfase/lysoPLipase"/>
</dbReference>
<accession>A0A9N9X3F5</accession>
<name>A0A9N9X3F5_PHACE</name>
<keyword evidence="7" id="KW-0663">Pyridoxal phosphate</keyword>
<comment type="catalytic activity">
    <reaction evidence="45">
        <text>3-oxohexadecanoyl-[ACP] + NADPH + H(+) = (3R)-hydroxyhexadecanoyl-[ACP] + NADP(+)</text>
        <dbReference type="Rhea" id="RHEA:41904"/>
        <dbReference type="Rhea" id="RHEA-COMP:9649"/>
        <dbReference type="Rhea" id="RHEA-COMP:9650"/>
        <dbReference type="ChEBI" id="CHEBI:15378"/>
        <dbReference type="ChEBI" id="CHEBI:57783"/>
        <dbReference type="ChEBI" id="CHEBI:58349"/>
        <dbReference type="ChEBI" id="CHEBI:78478"/>
        <dbReference type="ChEBI" id="CHEBI:78480"/>
    </reaction>
    <physiologicalReaction direction="left-to-right" evidence="45">
        <dbReference type="Rhea" id="RHEA:41905"/>
    </physiologicalReaction>
</comment>
<feature type="active site" description="Proton donor; for dehydratase activity" evidence="50">
    <location>
        <position position="1010"/>
    </location>
</feature>
<evidence type="ECO:0000256" key="27">
    <source>
        <dbReference type="ARBA" id="ARBA00047810"/>
    </source>
</evidence>
<dbReference type="Pfam" id="PF08659">
    <property type="entry name" value="KR"/>
    <property type="match status" value="1"/>
</dbReference>
<comment type="catalytic activity">
    <reaction evidence="41">
        <text>(2E)-octadecenoyl-[ACP] + NADPH + H(+) = octadecanoyl-[ACP] + NADP(+)</text>
        <dbReference type="Rhea" id="RHEA:41928"/>
        <dbReference type="Rhea" id="RHEA-COMP:9655"/>
        <dbReference type="Rhea" id="RHEA-COMP:9656"/>
        <dbReference type="ChEBI" id="CHEBI:15378"/>
        <dbReference type="ChEBI" id="CHEBI:57783"/>
        <dbReference type="ChEBI" id="CHEBI:58349"/>
        <dbReference type="ChEBI" id="CHEBI:78489"/>
        <dbReference type="ChEBI" id="CHEBI:78495"/>
    </reaction>
    <physiologicalReaction direction="left-to-right" evidence="41">
        <dbReference type="Rhea" id="RHEA:41929"/>
    </physiologicalReaction>
</comment>
<keyword evidence="9" id="KW-0511">Multifunctional enzyme</keyword>
<evidence type="ECO:0000256" key="25">
    <source>
        <dbReference type="ARBA" id="ARBA00047500"/>
    </source>
</evidence>
<comment type="catalytic activity">
    <reaction evidence="49">
        <text>octanoyl-[ACP] + malonyl-[ACP] + H(+) = 3-oxodecanoyl-[ACP] + holo-[ACP] + CO2</text>
        <dbReference type="Rhea" id="RHEA:41852"/>
        <dbReference type="Rhea" id="RHEA-COMP:9623"/>
        <dbReference type="Rhea" id="RHEA-COMP:9636"/>
        <dbReference type="Rhea" id="RHEA-COMP:9637"/>
        <dbReference type="Rhea" id="RHEA-COMP:9685"/>
        <dbReference type="ChEBI" id="CHEBI:15378"/>
        <dbReference type="ChEBI" id="CHEBI:16526"/>
        <dbReference type="ChEBI" id="CHEBI:64479"/>
        <dbReference type="ChEBI" id="CHEBI:78449"/>
        <dbReference type="ChEBI" id="CHEBI:78463"/>
        <dbReference type="ChEBI" id="CHEBI:78464"/>
    </reaction>
    <physiologicalReaction direction="left-to-right" evidence="49">
        <dbReference type="Rhea" id="RHEA:41853"/>
    </physiologicalReaction>
</comment>
<keyword evidence="5" id="KW-0702">S-nitrosylation</keyword>
<keyword evidence="4" id="KW-0808">Transferase</keyword>